<dbReference type="RefSeq" id="WP_157614374.1">
    <property type="nucleotide sequence ID" value="NZ_CP046622.1"/>
</dbReference>
<accession>A0A6I6HJA3</accession>
<dbReference type="Pfam" id="PF06892">
    <property type="entry name" value="Phage_CP76"/>
    <property type="match status" value="1"/>
</dbReference>
<dbReference type="AlphaFoldDB" id="A0A6I6HJA3"/>
<organism evidence="1 2">
    <name type="scientific">Variovorax paradoxus</name>
    <dbReference type="NCBI Taxonomy" id="34073"/>
    <lineage>
        <taxon>Bacteria</taxon>
        <taxon>Pseudomonadati</taxon>
        <taxon>Pseudomonadota</taxon>
        <taxon>Betaproteobacteria</taxon>
        <taxon>Burkholderiales</taxon>
        <taxon>Comamonadaceae</taxon>
        <taxon>Variovorax</taxon>
    </lineage>
</organism>
<evidence type="ECO:0000313" key="1">
    <source>
        <dbReference type="EMBL" id="QGW82944.1"/>
    </source>
</evidence>
<reference evidence="1 2" key="1">
    <citation type="submission" date="2019-12" db="EMBL/GenBank/DDBJ databases">
        <title>Hybrid Genome Assemblies of two High G+C Isolates from Undergraduate Microbiology Courses.</title>
        <authorList>
            <person name="Ne Ville C.J."/>
            <person name="Enright D."/>
            <person name="Hernandez I."/>
            <person name="Dodsworth J."/>
            <person name="Orwin P.M."/>
        </authorList>
    </citation>
    <scope>NUCLEOTIDE SEQUENCE [LARGE SCALE GENOMIC DNA]</scope>
    <source>
        <strain evidence="1 2">CSUSB</strain>
    </source>
</reference>
<dbReference type="GO" id="GO:0003677">
    <property type="term" value="F:DNA binding"/>
    <property type="evidence" value="ECO:0007669"/>
    <property type="project" value="InterPro"/>
</dbReference>
<gene>
    <name evidence="1" type="ORF">GOQ09_15780</name>
</gene>
<evidence type="ECO:0000313" key="2">
    <source>
        <dbReference type="Proteomes" id="UP000425817"/>
    </source>
</evidence>
<dbReference type="InterPro" id="IPR009679">
    <property type="entry name" value="Phage_186_CII-like"/>
</dbReference>
<proteinExistence type="predicted"/>
<dbReference type="OrthoDB" id="6688863at2"/>
<protein>
    <submittedName>
        <fullName evidence="1">Uncharacterized protein</fullName>
    </submittedName>
</protein>
<dbReference type="Proteomes" id="UP000425817">
    <property type="component" value="Chromosome"/>
</dbReference>
<sequence length="176" mass="18683">MNATFSIPNHLAYGADEAMPSRQPGQDILDAIYNTVHKYPGGVAALASRMEMSANTLTHKANPNTVSHQPNPRELIALQTFSGNYAILHAMAEALGHTCTPSTPDQSGGDPVEALMLMQGAFADFVRAAADTVRVGDGAVSGSQIRRADHCAQEAIATIGHAMAMLRSRMRKAPQT</sequence>
<dbReference type="EMBL" id="CP046622">
    <property type="protein sequence ID" value="QGW82944.1"/>
    <property type="molecule type" value="Genomic_DNA"/>
</dbReference>
<name>A0A6I6HJA3_VARPD</name>